<sequence>MKLTFDKDAINKVIAAQCAAPIEAAGAAVASQITDVPVSTRMTVNKAGRPVCLVTITHPKGMASQAKHGTLTRAASAVGLDIHRYAP</sequence>
<dbReference type="RefSeq" id="WP_267186847.1">
    <property type="nucleotide sequence ID" value="NZ_JAPMKV010000010.1"/>
</dbReference>
<evidence type="ECO:0000313" key="2">
    <source>
        <dbReference type="Proteomes" id="UP001081709"/>
    </source>
</evidence>
<dbReference type="Proteomes" id="UP001081709">
    <property type="component" value="Unassembled WGS sequence"/>
</dbReference>
<evidence type="ECO:0000313" key="1">
    <source>
        <dbReference type="EMBL" id="MCX7445822.1"/>
    </source>
</evidence>
<reference evidence="1" key="1">
    <citation type="submission" date="2022-11" db="EMBL/GenBank/DDBJ databases">
        <title>Corynebacterium sp. isolated from Penguins.</title>
        <authorList>
            <person name="Sedlar K."/>
            <person name="Svec P."/>
        </authorList>
    </citation>
    <scope>NUCLEOTIDE SEQUENCE</scope>
    <source>
        <strain evidence="1">P7003</strain>
    </source>
</reference>
<protein>
    <submittedName>
        <fullName evidence="1">Uncharacterized protein</fullName>
    </submittedName>
</protein>
<name>A0ABT3WYC8_9CORY</name>
<keyword evidence="2" id="KW-1185">Reference proteome</keyword>
<gene>
    <name evidence="1" type="ORF">OS125_11320</name>
</gene>
<dbReference type="EMBL" id="JAPMKV010000010">
    <property type="protein sequence ID" value="MCX7445822.1"/>
    <property type="molecule type" value="Genomic_DNA"/>
</dbReference>
<accession>A0ABT3WYC8</accession>
<organism evidence="1 2">
    <name type="scientific">Corynebacterium pygosceleis</name>
    <dbReference type="NCBI Taxonomy" id="2800406"/>
    <lineage>
        <taxon>Bacteria</taxon>
        <taxon>Bacillati</taxon>
        <taxon>Actinomycetota</taxon>
        <taxon>Actinomycetes</taxon>
        <taxon>Mycobacteriales</taxon>
        <taxon>Corynebacteriaceae</taxon>
        <taxon>Corynebacterium</taxon>
    </lineage>
</organism>
<proteinExistence type="predicted"/>
<comment type="caution">
    <text evidence="1">The sequence shown here is derived from an EMBL/GenBank/DDBJ whole genome shotgun (WGS) entry which is preliminary data.</text>
</comment>